<keyword evidence="2" id="KW-1185">Reference proteome</keyword>
<dbReference type="KEGG" id="mmed:Mame_01666"/>
<gene>
    <name evidence="1" type="ORF">Mame_01666</name>
</gene>
<sequence>MVVGAPLRFAPERREARCAGLRFSLLGPGADIRPAVALAEAAHVECRFSCIPFSPAKLEAIIARIVARPAQSAYILAMRGSDVVGMLWCTVGEYHIGSDVLLTTIHNVAKPLRAMLAVGHRII</sequence>
<accession>A0A1U9YZZ8</accession>
<protein>
    <submittedName>
        <fullName evidence="1">Uncharacterized protein</fullName>
    </submittedName>
</protein>
<evidence type="ECO:0000313" key="1">
    <source>
        <dbReference type="EMBL" id="AQZ51015.1"/>
    </source>
</evidence>
<dbReference type="AlphaFoldDB" id="A0A1U9YZZ8"/>
<evidence type="ECO:0000313" key="2">
    <source>
        <dbReference type="Proteomes" id="UP000191135"/>
    </source>
</evidence>
<name>A0A1U9YZZ8_9HYPH</name>
<proteinExistence type="predicted"/>
<organism evidence="1 2">
    <name type="scientific">Martelella mediterranea DSM 17316</name>
    <dbReference type="NCBI Taxonomy" id="1122214"/>
    <lineage>
        <taxon>Bacteria</taxon>
        <taxon>Pseudomonadati</taxon>
        <taxon>Pseudomonadota</taxon>
        <taxon>Alphaproteobacteria</taxon>
        <taxon>Hyphomicrobiales</taxon>
        <taxon>Aurantimonadaceae</taxon>
        <taxon>Martelella</taxon>
    </lineage>
</organism>
<dbReference type="EMBL" id="CP020330">
    <property type="protein sequence ID" value="AQZ51015.1"/>
    <property type="molecule type" value="Genomic_DNA"/>
</dbReference>
<reference evidence="1 2" key="1">
    <citation type="submission" date="2017-03" db="EMBL/GenBank/DDBJ databases">
        <title>Foreign affairs: Plasmid Transfer between Roseobacters and Rhizobia.</title>
        <authorList>
            <person name="Bartling P."/>
            <person name="Bunk B."/>
            <person name="Overmann J."/>
            <person name="Brinkmann H."/>
            <person name="Petersen J."/>
        </authorList>
    </citation>
    <scope>NUCLEOTIDE SEQUENCE [LARGE SCALE GENOMIC DNA]</scope>
    <source>
        <strain evidence="1 2">MACL11</strain>
    </source>
</reference>
<dbReference type="Proteomes" id="UP000191135">
    <property type="component" value="Chromosome"/>
</dbReference>